<reference evidence="6 7" key="1">
    <citation type="submission" date="2020-05" db="EMBL/GenBank/DDBJ databases">
        <title>Flexivirga sp. ID2601S isolated from air conditioner.</title>
        <authorList>
            <person name="Kim D.H."/>
        </authorList>
    </citation>
    <scope>NUCLEOTIDE SEQUENCE [LARGE SCALE GENOMIC DNA]</scope>
    <source>
        <strain evidence="6 7">ID2601S</strain>
    </source>
</reference>
<evidence type="ECO:0000256" key="3">
    <source>
        <dbReference type="ARBA" id="ARBA00022840"/>
    </source>
</evidence>
<feature type="binding site" evidence="4">
    <location>
        <position position="46"/>
    </location>
    <ligand>
        <name>substrate</name>
    </ligand>
</feature>
<organism evidence="6 7">
    <name type="scientific">Flexivirga aerilata</name>
    <dbReference type="NCBI Taxonomy" id="1656889"/>
    <lineage>
        <taxon>Bacteria</taxon>
        <taxon>Bacillati</taxon>
        <taxon>Actinomycetota</taxon>
        <taxon>Actinomycetes</taxon>
        <taxon>Micrococcales</taxon>
        <taxon>Dermacoccaceae</taxon>
        <taxon>Flexivirga</taxon>
    </lineage>
</organism>
<dbReference type="GO" id="GO:0035999">
    <property type="term" value="P:tetrahydrofolate interconversion"/>
    <property type="evidence" value="ECO:0007669"/>
    <property type="project" value="TreeGrafter"/>
</dbReference>
<dbReference type="EMBL" id="JABENB010000001">
    <property type="protein sequence ID" value="NNG37748.1"/>
    <property type="molecule type" value="Genomic_DNA"/>
</dbReference>
<dbReference type="GO" id="GO:0009396">
    <property type="term" value="P:folic acid-containing compound biosynthetic process"/>
    <property type="evidence" value="ECO:0007669"/>
    <property type="project" value="TreeGrafter"/>
</dbReference>
<dbReference type="PANTHER" id="PTHR23407">
    <property type="entry name" value="ATPASE INHIBITOR/5-FORMYLTETRAHYDROFOLATE CYCLO-LIGASE"/>
    <property type="match status" value="1"/>
</dbReference>
<dbReference type="SUPFAM" id="SSF100950">
    <property type="entry name" value="NagB/RpiA/CoA transferase-like"/>
    <property type="match status" value="1"/>
</dbReference>
<comment type="catalytic activity">
    <reaction evidence="5">
        <text>(6S)-5-formyl-5,6,7,8-tetrahydrofolate + ATP = (6R)-5,10-methenyltetrahydrofolate + ADP + phosphate</text>
        <dbReference type="Rhea" id="RHEA:10488"/>
        <dbReference type="ChEBI" id="CHEBI:30616"/>
        <dbReference type="ChEBI" id="CHEBI:43474"/>
        <dbReference type="ChEBI" id="CHEBI:57455"/>
        <dbReference type="ChEBI" id="CHEBI:57457"/>
        <dbReference type="ChEBI" id="CHEBI:456216"/>
        <dbReference type="EC" id="6.3.3.2"/>
    </reaction>
</comment>
<dbReference type="Proteomes" id="UP000557772">
    <property type="component" value="Unassembled WGS sequence"/>
</dbReference>
<evidence type="ECO:0000256" key="1">
    <source>
        <dbReference type="ARBA" id="ARBA00010638"/>
    </source>
</evidence>
<dbReference type="InterPro" id="IPR037171">
    <property type="entry name" value="NagB/RpiA_transferase-like"/>
</dbReference>
<dbReference type="GO" id="GO:0046872">
    <property type="term" value="F:metal ion binding"/>
    <property type="evidence" value="ECO:0007669"/>
    <property type="project" value="UniProtKB-KW"/>
</dbReference>
<dbReference type="GO" id="GO:0030272">
    <property type="term" value="F:5-formyltetrahydrofolate cyclo-ligase activity"/>
    <property type="evidence" value="ECO:0007669"/>
    <property type="project" value="UniProtKB-EC"/>
</dbReference>
<evidence type="ECO:0000313" key="6">
    <source>
        <dbReference type="EMBL" id="NNG37748.1"/>
    </source>
</evidence>
<evidence type="ECO:0000313" key="7">
    <source>
        <dbReference type="Proteomes" id="UP000557772"/>
    </source>
</evidence>
<keyword evidence="6" id="KW-0436">Ligase</keyword>
<name>A0A849AEZ5_9MICO</name>
<comment type="caution">
    <text evidence="6">The sequence shown here is derived from an EMBL/GenBank/DDBJ whole genome shotgun (WGS) entry which is preliminary data.</text>
</comment>
<sequence>MIRAERRQRRATATDDVWRELAAALAAHFDRWLAGRAAPGTVAIYESLPTEPPTGALAETLRAQGIRLLVPELLADKDLTWRAGPLGADLGRDAIAQADVVVVPALAIGRDGTRLGQGGGSYDRVLPRVTPGIPVVAVVFDGELVTAVPSEPHDRRVDAVLTPSDGVRDVQSALKY</sequence>
<feature type="binding site" evidence="4">
    <location>
        <position position="51"/>
    </location>
    <ligand>
        <name>substrate</name>
    </ligand>
</feature>
<dbReference type="GO" id="GO:0005524">
    <property type="term" value="F:ATP binding"/>
    <property type="evidence" value="ECO:0007669"/>
    <property type="project" value="UniProtKB-KW"/>
</dbReference>
<keyword evidence="5" id="KW-0460">Magnesium</keyword>
<dbReference type="Gene3D" id="3.40.50.10420">
    <property type="entry name" value="NagB/RpiA/CoA transferase-like"/>
    <property type="match status" value="1"/>
</dbReference>
<dbReference type="InterPro" id="IPR002698">
    <property type="entry name" value="FTHF_cligase"/>
</dbReference>
<keyword evidence="5" id="KW-0479">Metal-binding</keyword>
<keyword evidence="2 4" id="KW-0547">Nucleotide-binding</keyword>
<proteinExistence type="inferred from homology"/>
<evidence type="ECO:0000256" key="4">
    <source>
        <dbReference type="PIRSR" id="PIRSR006806-1"/>
    </source>
</evidence>
<gene>
    <name evidence="6" type="ORF">HJ588_00465</name>
</gene>
<dbReference type="EC" id="6.3.3.2" evidence="5"/>
<comment type="similarity">
    <text evidence="1 5">Belongs to the 5-formyltetrahydrofolate cyclo-ligase family.</text>
</comment>
<comment type="cofactor">
    <cofactor evidence="5">
        <name>Mg(2+)</name>
        <dbReference type="ChEBI" id="CHEBI:18420"/>
    </cofactor>
</comment>
<evidence type="ECO:0000256" key="2">
    <source>
        <dbReference type="ARBA" id="ARBA00022741"/>
    </source>
</evidence>
<dbReference type="AlphaFoldDB" id="A0A849AEZ5"/>
<dbReference type="PANTHER" id="PTHR23407:SF1">
    <property type="entry name" value="5-FORMYLTETRAHYDROFOLATE CYCLO-LIGASE"/>
    <property type="match status" value="1"/>
</dbReference>
<evidence type="ECO:0000256" key="5">
    <source>
        <dbReference type="RuleBase" id="RU361279"/>
    </source>
</evidence>
<keyword evidence="3 4" id="KW-0067">ATP-binding</keyword>
<dbReference type="Pfam" id="PF01812">
    <property type="entry name" value="5-FTHF_cyc-lig"/>
    <property type="match status" value="1"/>
</dbReference>
<dbReference type="NCBIfam" id="TIGR02727">
    <property type="entry name" value="MTHFS_bact"/>
    <property type="match status" value="1"/>
</dbReference>
<keyword evidence="7" id="KW-1185">Reference proteome</keyword>
<feature type="binding site" evidence="4">
    <location>
        <begin position="114"/>
        <end position="122"/>
    </location>
    <ligand>
        <name>ATP</name>
        <dbReference type="ChEBI" id="CHEBI:30616"/>
    </ligand>
</feature>
<accession>A0A849AEZ5</accession>
<protein>
    <recommendedName>
        <fullName evidence="5">5-formyltetrahydrofolate cyclo-ligase</fullName>
        <ecNumber evidence="5">6.3.3.2</ecNumber>
    </recommendedName>
</protein>
<dbReference type="PIRSF" id="PIRSF006806">
    <property type="entry name" value="FTHF_cligase"/>
    <property type="match status" value="1"/>
</dbReference>
<dbReference type="InterPro" id="IPR024185">
    <property type="entry name" value="FTHF_cligase-like_sf"/>
</dbReference>